<dbReference type="RefSeq" id="WP_025083763.1">
    <property type="nucleotide sequence ID" value="NZ_AZEX01000013.1"/>
</dbReference>
<evidence type="ECO:0000256" key="9">
    <source>
        <dbReference type="RuleBase" id="RU363093"/>
    </source>
</evidence>
<dbReference type="CDD" id="cd19364">
    <property type="entry name" value="TenA_C_BsTenA-like"/>
    <property type="match status" value="1"/>
</dbReference>
<comment type="caution">
    <text evidence="11">The sequence shown here is derived from an EMBL/GenBank/DDBJ whole genome shotgun (WGS) entry which is preliminary data.</text>
</comment>
<evidence type="ECO:0000256" key="5">
    <source>
        <dbReference type="ARBA" id="ARBA00012684"/>
    </source>
</evidence>
<comment type="similarity">
    <text evidence="3 9">Belongs to the TenA family.</text>
</comment>
<evidence type="ECO:0000256" key="1">
    <source>
        <dbReference type="ARBA" id="ARBA00001881"/>
    </source>
</evidence>
<dbReference type="STRING" id="1423747.FC69_GL000518"/>
<dbReference type="AlphaFoldDB" id="A0A0R1RXY7"/>
<proteinExistence type="inferred from homology"/>
<dbReference type="InterPro" id="IPR004305">
    <property type="entry name" value="Thiaminase-2/PQQC"/>
</dbReference>
<evidence type="ECO:0000256" key="4">
    <source>
        <dbReference type="ARBA" id="ARBA00011881"/>
    </source>
</evidence>
<dbReference type="PATRIC" id="fig|1423747.3.peg.527"/>
<keyword evidence="9" id="KW-0378">Hydrolase</keyword>
<evidence type="ECO:0000256" key="7">
    <source>
        <dbReference type="ARBA" id="ARBA00022977"/>
    </source>
</evidence>
<reference evidence="11 12" key="1">
    <citation type="journal article" date="2015" name="Genome Announc.">
        <title>Expanding the biotechnology potential of lactobacilli through comparative genomics of 213 strains and associated genera.</title>
        <authorList>
            <person name="Sun Z."/>
            <person name="Harris H.M."/>
            <person name="McCann A."/>
            <person name="Guo C."/>
            <person name="Argimon S."/>
            <person name="Zhang W."/>
            <person name="Yang X."/>
            <person name="Jeffery I.B."/>
            <person name="Cooney J.C."/>
            <person name="Kagawa T.F."/>
            <person name="Liu W."/>
            <person name="Song Y."/>
            <person name="Salvetti E."/>
            <person name="Wrobel A."/>
            <person name="Rasinkangas P."/>
            <person name="Parkhill J."/>
            <person name="Rea M.C."/>
            <person name="O'Sullivan O."/>
            <person name="Ritari J."/>
            <person name="Douillard F.P."/>
            <person name="Paul Ross R."/>
            <person name="Yang R."/>
            <person name="Briner A.E."/>
            <person name="Felis G.E."/>
            <person name="de Vos W.M."/>
            <person name="Barrangou R."/>
            <person name="Klaenhammer T.R."/>
            <person name="Caufield P.W."/>
            <person name="Cui Y."/>
            <person name="Zhang H."/>
            <person name="O'Toole P.W."/>
        </authorList>
    </citation>
    <scope>NUCLEOTIDE SEQUENCE [LARGE SCALE GENOMIC DNA]</scope>
    <source>
        <strain evidence="11 12">DSM 14340</strain>
    </source>
</reference>
<dbReference type="GO" id="GO:0009229">
    <property type="term" value="P:thiamine diphosphate biosynthetic process"/>
    <property type="evidence" value="ECO:0007669"/>
    <property type="project" value="UniProtKB-UniPathway"/>
</dbReference>
<sequence length="224" mass="25663">MSFIKIVQQATLPYWTGSLQHPFIVELQAGTLSADCFRYYLIQDHYYLQAFSRLHQLVADHCQDSALKQLMLTGAADLESGEALVRQQFFQELQITADELAQTPVAPTTDHYIAHLYRQLTIDNTAIAAAGLYPCLWLYGDVGQALSQRTSPNPYYQRWIETYATDELQAEIQTTGQVLNRLYAASSPLDQEQMVHAFVRSSQLEYHFWEMAYRQEQWLAGAVQ</sequence>
<evidence type="ECO:0000313" key="12">
    <source>
        <dbReference type="Proteomes" id="UP000051264"/>
    </source>
</evidence>
<dbReference type="SUPFAM" id="SSF48613">
    <property type="entry name" value="Heme oxygenase-like"/>
    <property type="match status" value="1"/>
</dbReference>
<dbReference type="InterPro" id="IPR016084">
    <property type="entry name" value="Haem_Oase-like_multi-hlx"/>
</dbReference>
<dbReference type="OrthoDB" id="34166at2"/>
<dbReference type="InterPro" id="IPR050967">
    <property type="entry name" value="Thiamine_Salvage_TenA"/>
</dbReference>
<comment type="catalytic activity">
    <reaction evidence="8 9">
        <text>thiamine + H2O = 5-(2-hydroxyethyl)-4-methylthiazole + 4-amino-5-hydroxymethyl-2-methylpyrimidine + H(+)</text>
        <dbReference type="Rhea" id="RHEA:17509"/>
        <dbReference type="ChEBI" id="CHEBI:15377"/>
        <dbReference type="ChEBI" id="CHEBI:15378"/>
        <dbReference type="ChEBI" id="CHEBI:16892"/>
        <dbReference type="ChEBI" id="CHEBI:17957"/>
        <dbReference type="ChEBI" id="CHEBI:18385"/>
        <dbReference type="EC" id="3.5.99.2"/>
    </reaction>
</comment>
<dbReference type="PANTHER" id="PTHR43198">
    <property type="entry name" value="BIFUNCTIONAL TH2 PROTEIN"/>
    <property type="match status" value="1"/>
</dbReference>
<dbReference type="GO" id="GO:0009228">
    <property type="term" value="P:thiamine biosynthetic process"/>
    <property type="evidence" value="ECO:0007669"/>
    <property type="project" value="UniProtKB-KW"/>
</dbReference>
<keyword evidence="7 9" id="KW-0784">Thiamine biosynthesis</keyword>
<evidence type="ECO:0000256" key="3">
    <source>
        <dbReference type="ARBA" id="ARBA00010264"/>
    </source>
</evidence>
<dbReference type="Gene3D" id="1.20.910.10">
    <property type="entry name" value="Heme oxygenase-like"/>
    <property type="match status" value="1"/>
</dbReference>
<accession>A0A0R1RXY7</accession>
<comment type="catalytic activity">
    <reaction evidence="1 9">
        <text>4-amino-5-aminomethyl-2-methylpyrimidine + H2O = 4-amino-5-hydroxymethyl-2-methylpyrimidine + NH4(+)</text>
        <dbReference type="Rhea" id="RHEA:31799"/>
        <dbReference type="ChEBI" id="CHEBI:15377"/>
        <dbReference type="ChEBI" id="CHEBI:16892"/>
        <dbReference type="ChEBI" id="CHEBI:28938"/>
        <dbReference type="ChEBI" id="CHEBI:63416"/>
        <dbReference type="EC" id="3.5.99.2"/>
    </reaction>
</comment>
<gene>
    <name evidence="11" type="ORF">FC69_GL000518</name>
</gene>
<organism evidence="11 12">
    <name type="scientific">Latilactobacillus fuchuensis DSM 14340 = JCM 11249</name>
    <dbReference type="NCBI Taxonomy" id="1423747"/>
    <lineage>
        <taxon>Bacteria</taxon>
        <taxon>Bacillati</taxon>
        <taxon>Bacillota</taxon>
        <taxon>Bacilli</taxon>
        <taxon>Lactobacillales</taxon>
        <taxon>Lactobacillaceae</taxon>
        <taxon>Latilactobacillus</taxon>
    </lineage>
</organism>
<dbReference type="Proteomes" id="UP000051264">
    <property type="component" value="Unassembled WGS sequence"/>
</dbReference>
<evidence type="ECO:0000256" key="2">
    <source>
        <dbReference type="ARBA" id="ARBA00004948"/>
    </source>
</evidence>
<protein>
    <recommendedName>
        <fullName evidence="6 9">Aminopyrimidine aminohydrolase</fullName>
        <ecNumber evidence="5 9">3.5.99.2</ecNumber>
    </recommendedName>
</protein>
<evidence type="ECO:0000256" key="8">
    <source>
        <dbReference type="ARBA" id="ARBA00048337"/>
    </source>
</evidence>
<feature type="domain" description="Thiaminase-2/PQQC" evidence="10">
    <location>
        <begin position="12"/>
        <end position="214"/>
    </location>
</feature>
<name>A0A0R1RXY7_9LACO</name>
<dbReference type="PANTHER" id="PTHR43198:SF2">
    <property type="entry name" value="SI:CH1073-67J19.1-RELATED"/>
    <property type="match status" value="1"/>
</dbReference>
<dbReference type="eggNOG" id="COG0819">
    <property type="taxonomic scope" value="Bacteria"/>
</dbReference>
<evidence type="ECO:0000259" key="10">
    <source>
        <dbReference type="Pfam" id="PF03070"/>
    </source>
</evidence>
<comment type="pathway">
    <text evidence="2 9">Cofactor biosynthesis; thiamine diphosphate biosynthesis.</text>
</comment>
<dbReference type="EC" id="3.5.99.2" evidence="5 9"/>
<dbReference type="GO" id="GO:0005829">
    <property type="term" value="C:cytosol"/>
    <property type="evidence" value="ECO:0007669"/>
    <property type="project" value="TreeGrafter"/>
</dbReference>
<dbReference type="Pfam" id="PF03070">
    <property type="entry name" value="TENA_THI-4"/>
    <property type="match status" value="1"/>
</dbReference>
<dbReference type="NCBIfam" id="TIGR04306">
    <property type="entry name" value="salvage_TenA"/>
    <property type="match status" value="1"/>
</dbReference>
<dbReference type="InterPro" id="IPR027574">
    <property type="entry name" value="Thiaminase_II"/>
</dbReference>
<dbReference type="GO" id="GO:0050334">
    <property type="term" value="F:thiaminase activity"/>
    <property type="evidence" value="ECO:0007669"/>
    <property type="project" value="UniProtKB-EC"/>
</dbReference>
<dbReference type="UniPathway" id="UPA00060"/>
<evidence type="ECO:0000313" key="11">
    <source>
        <dbReference type="EMBL" id="KRL61665.1"/>
    </source>
</evidence>
<comment type="subunit">
    <text evidence="4">Homotetramer.</text>
</comment>
<dbReference type="EMBL" id="AZEX01000013">
    <property type="protein sequence ID" value="KRL61665.1"/>
    <property type="molecule type" value="Genomic_DNA"/>
</dbReference>
<comment type="function">
    <text evidence="9">Catalyzes an amino-pyrimidine hydrolysis reaction at the C5' of the pyrimidine moiety of thiamine compounds, a reaction that is part of a thiamine salvage pathway.</text>
</comment>
<evidence type="ECO:0000256" key="6">
    <source>
        <dbReference type="ARBA" id="ARBA00013647"/>
    </source>
</evidence>